<proteinExistence type="predicted"/>
<dbReference type="EMBL" id="FQUO01000015">
    <property type="protein sequence ID" value="SHF96819.1"/>
    <property type="molecule type" value="Genomic_DNA"/>
</dbReference>
<sequence>MITLQLWIDGKLHAERKRKEPPRPSTIAAVSQSLYTAYKYSIGYKPWEIVLVLQSKMNGNINQFASEIKTPNQLKSAA</sequence>
<reference evidence="1 2" key="1">
    <citation type="submission" date="2016-11" db="EMBL/GenBank/DDBJ databases">
        <authorList>
            <person name="Jaros S."/>
            <person name="Januszkiewicz K."/>
            <person name="Wedrychowicz H."/>
        </authorList>
    </citation>
    <scope>NUCLEOTIDE SEQUENCE [LARGE SCALE GENOMIC DNA]</scope>
    <source>
        <strain evidence="1 2">DSM 26897</strain>
    </source>
</reference>
<organism evidence="1 2">
    <name type="scientific">Cnuella takakiae</name>
    <dbReference type="NCBI Taxonomy" id="1302690"/>
    <lineage>
        <taxon>Bacteria</taxon>
        <taxon>Pseudomonadati</taxon>
        <taxon>Bacteroidota</taxon>
        <taxon>Chitinophagia</taxon>
        <taxon>Chitinophagales</taxon>
        <taxon>Chitinophagaceae</taxon>
        <taxon>Cnuella</taxon>
    </lineage>
</organism>
<evidence type="ECO:0000313" key="1">
    <source>
        <dbReference type="EMBL" id="SHF96819.1"/>
    </source>
</evidence>
<evidence type="ECO:0000313" key="2">
    <source>
        <dbReference type="Proteomes" id="UP000184368"/>
    </source>
</evidence>
<protein>
    <submittedName>
        <fullName evidence="1">Uncharacterized protein</fullName>
    </submittedName>
</protein>
<accession>A0A1M5FZD0</accession>
<dbReference type="STRING" id="1302690.BUE76_10490"/>
<dbReference type="AlphaFoldDB" id="A0A1M5FZD0"/>
<dbReference type="RefSeq" id="WP_073045906.1">
    <property type="nucleotide sequence ID" value="NZ_FQUO01000015.1"/>
</dbReference>
<dbReference type="Proteomes" id="UP000184368">
    <property type="component" value="Unassembled WGS sequence"/>
</dbReference>
<gene>
    <name evidence="1" type="ORF">SAMN05444008_11533</name>
</gene>
<name>A0A1M5FZD0_9BACT</name>
<keyword evidence="2" id="KW-1185">Reference proteome</keyword>